<dbReference type="AlphaFoldDB" id="A0AAN1JKW4"/>
<reference evidence="3 4" key="1">
    <citation type="submission" date="2018-01" db="EMBL/GenBank/DDBJ databases">
        <title>Species boundaries and ecological features among Paraburkholderia terrae DSMZ17804T, P. hospita DSMZ17164T and P. caribensis DSMZ13236T.</title>
        <authorList>
            <person name="Pratama A.A."/>
        </authorList>
    </citation>
    <scope>NUCLEOTIDE SEQUENCE [LARGE SCALE GENOMIC DNA]</scope>
    <source>
        <strain evidence="3 4">DSM 17164</strain>
    </source>
</reference>
<organism evidence="3 4">
    <name type="scientific">Paraburkholderia hospita</name>
    <dbReference type="NCBI Taxonomy" id="169430"/>
    <lineage>
        <taxon>Bacteria</taxon>
        <taxon>Pseudomonadati</taxon>
        <taxon>Pseudomonadota</taxon>
        <taxon>Betaproteobacteria</taxon>
        <taxon>Burkholderiales</taxon>
        <taxon>Burkholderiaceae</taxon>
        <taxon>Paraburkholderia</taxon>
    </lineage>
</organism>
<sequence>MSTLSALTEWVKHMWPLPLVLAVAARAVFGFLVSRRAAQDRQKLGLEIARLRGDADRAERERVKLELEIEKLMARAERQQQADAAAGRHIHVADRDGPSPGVGTAASGCPYSSDPGWSGPLPPLQ</sequence>
<evidence type="ECO:0000256" key="1">
    <source>
        <dbReference type="SAM" id="MobiDB-lite"/>
    </source>
</evidence>
<keyword evidence="2" id="KW-0472">Membrane</keyword>
<dbReference type="RefSeq" id="WP_103154162.1">
    <property type="nucleotide sequence ID" value="NZ_CP026108.1"/>
</dbReference>
<gene>
    <name evidence="3" type="ORF">C2L64_47280</name>
</gene>
<feature type="transmembrane region" description="Helical" evidence="2">
    <location>
        <begin position="15"/>
        <end position="33"/>
    </location>
</feature>
<dbReference type="EMBL" id="CP026108">
    <property type="protein sequence ID" value="AUT75876.1"/>
    <property type="molecule type" value="Genomic_DNA"/>
</dbReference>
<name>A0AAN1JKW4_9BURK</name>
<evidence type="ECO:0000313" key="4">
    <source>
        <dbReference type="Proteomes" id="UP000236649"/>
    </source>
</evidence>
<keyword evidence="2" id="KW-1133">Transmembrane helix</keyword>
<accession>A0AAN1JKW4</accession>
<protein>
    <submittedName>
        <fullName evidence="3">Uncharacterized protein</fullName>
    </submittedName>
</protein>
<proteinExistence type="predicted"/>
<dbReference type="KEGG" id="phs:C2L64_47280"/>
<evidence type="ECO:0000256" key="2">
    <source>
        <dbReference type="SAM" id="Phobius"/>
    </source>
</evidence>
<dbReference type="GeneID" id="55535877"/>
<feature type="region of interest" description="Disordered" evidence="1">
    <location>
        <begin position="78"/>
        <end position="125"/>
    </location>
</feature>
<evidence type="ECO:0000313" key="3">
    <source>
        <dbReference type="EMBL" id="AUT75876.1"/>
    </source>
</evidence>
<keyword evidence="2" id="KW-0812">Transmembrane</keyword>
<dbReference type="Proteomes" id="UP000236649">
    <property type="component" value="Chromosome 4"/>
</dbReference>